<evidence type="ECO:0000256" key="1">
    <source>
        <dbReference type="SAM" id="Phobius"/>
    </source>
</evidence>
<feature type="domain" description="DUF7088" evidence="3">
    <location>
        <begin position="47"/>
        <end position="140"/>
    </location>
</feature>
<dbReference type="RefSeq" id="WP_185693701.1">
    <property type="nucleotide sequence ID" value="NZ_JACHVA010000117.1"/>
</dbReference>
<proteinExistence type="predicted"/>
<gene>
    <name evidence="4" type="ORF">H5P30_14845</name>
</gene>
<dbReference type="InterPro" id="IPR019196">
    <property type="entry name" value="ABC_transp_unknown"/>
</dbReference>
<dbReference type="Pfam" id="PF23357">
    <property type="entry name" value="DUF7088"/>
    <property type="match status" value="1"/>
</dbReference>
<organism evidence="4 5">
    <name type="scientific">Puniceicoccus vermicola</name>
    <dbReference type="NCBI Taxonomy" id="388746"/>
    <lineage>
        <taxon>Bacteria</taxon>
        <taxon>Pseudomonadati</taxon>
        <taxon>Verrucomicrobiota</taxon>
        <taxon>Opitutia</taxon>
        <taxon>Puniceicoccales</taxon>
        <taxon>Puniceicoccaceae</taxon>
        <taxon>Puniceicoccus</taxon>
    </lineage>
</organism>
<dbReference type="Proteomes" id="UP000525652">
    <property type="component" value="Unassembled WGS sequence"/>
</dbReference>
<name>A0A7X1B1Z1_9BACT</name>
<reference evidence="4 5" key="1">
    <citation type="submission" date="2020-07" db="EMBL/GenBank/DDBJ databases">
        <authorList>
            <person name="Feng X."/>
        </authorList>
    </citation>
    <scope>NUCLEOTIDE SEQUENCE [LARGE SCALE GENOMIC DNA]</scope>
    <source>
        <strain evidence="4 5">JCM14086</strain>
    </source>
</reference>
<comment type="caution">
    <text evidence="4">The sequence shown here is derived from an EMBL/GenBank/DDBJ whole genome shotgun (WGS) entry which is preliminary data.</text>
</comment>
<feature type="domain" description="ABC-type uncharacterised transport system" evidence="2">
    <location>
        <begin position="185"/>
        <end position="425"/>
    </location>
</feature>
<accession>A0A7X1B1Z1</accession>
<dbReference type="AlphaFoldDB" id="A0A7X1B1Z1"/>
<evidence type="ECO:0000259" key="2">
    <source>
        <dbReference type="Pfam" id="PF09822"/>
    </source>
</evidence>
<dbReference type="EMBL" id="JACHVA010000117">
    <property type="protein sequence ID" value="MBC2603058.1"/>
    <property type="molecule type" value="Genomic_DNA"/>
</dbReference>
<dbReference type="Pfam" id="PF09822">
    <property type="entry name" value="ABC_transp_aux"/>
    <property type="match status" value="1"/>
</dbReference>
<protein>
    <submittedName>
        <fullName evidence="4">GldG family protein</fullName>
    </submittedName>
</protein>
<keyword evidence="5" id="KW-1185">Reference proteome</keyword>
<evidence type="ECO:0000259" key="3">
    <source>
        <dbReference type="Pfam" id="PF23357"/>
    </source>
</evidence>
<keyword evidence="1" id="KW-1133">Transmembrane helix</keyword>
<keyword evidence="1" id="KW-0472">Membrane</keyword>
<evidence type="ECO:0000313" key="5">
    <source>
        <dbReference type="Proteomes" id="UP000525652"/>
    </source>
</evidence>
<keyword evidence="1" id="KW-0812">Transmembrane</keyword>
<evidence type="ECO:0000313" key="4">
    <source>
        <dbReference type="EMBL" id="MBC2603058.1"/>
    </source>
</evidence>
<sequence>MTTRDDFRRTNRWRRLNAFLQVLLCISLIAAINHLGSGHFERRDLTQDRKFSLSPETEAYLSSVEKPVDIYIIIPDIETDETNRRVLRDLRKLLSNIQLFSDTDGNGNINVEFIDVFRQRNRAREILGRYNISTQNSILITSGNRLKQISIDSLYTFEEGKMRSFRGESEFLSAILQVTRQSNSVVYFLVGQGEFDLDSVDPLKGLSRLNSFLQERGFSVEAIELTNYARIPEDAGAVVITAPATRFREREASLLRDYLSEENGSLLALLEPGETTGLEELALEWGIRIDDRIVVDVGPDFQSATGDLIIRDFTDHPVGNFLRNMGVTVLFGLPRPILPAPEEARNPDTLKLETILLSSQQSWAESELRPGSTISFDEGADLKGPVPIAVASQRQAETSFDFDLSAVQGGRILVIGNADFITNSRIDAFGNRLLFLSALNWCMDQGSEINIAAKDIRGYMIILSQTELRNLLLWLITPAAALALIGILVAIIRR</sequence>
<feature type="transmembrane region" description="Helical" evidence="1">
    <location>
        <begin position="471"/>
        <end position="492"/>
    </location>
</feature>
<dbReference type="InterPro" id="IPR055396">
    <property type="entry name" value="DUF7088"/>
</dbReference>